<dbReference type="Pfam" id="PF00561">
    <property type="entry name" value="Abhydrolase_1"/>
    <property type="match status" value="1"/>
</dbReference>
<feature type="domain" description="Peptidase S33 tripeptidyl aminopeptidase-like C-terminal" evidence="7">
    <location>
        <begin position="408"/>
        <end position="507"/>
    </location>
</feature>
<comment type="similarity">
    <text evidence="1">Belongs to the peptidase S33 family.</text>
</comment>
<dbReference type="InterPro" id="IPR013595">
    <property type="entry name" value="Pept_S33_TAP-like_C"/>
</dbReference>
<dbReference type="AlphaFoldDB" id="A0A5B8JM96"/>
<dbReference type="OrthoDB" id="4447445at2"/>
<dbReference type="InterPro" id="IPR000073">
    <property type="entry name" value="AB_hydrolase_1"/>
</dbReference>
<reference evidence="8 9" key="1">
    <citation type="submission" date="2019-07" db="EMBL/GenBank/DDBJ databases">
        <authorList>
            <person name="Zhu P."/>
        </authorList>
    </citation>
    <scope>NUCLEOTIDE SEQUENCE [LARGE SCALE GENOMIC DNA]</scope>
    <source>
        <strain evidence="8 9">SSL-25</strain>
    </source>
</reference>
<dbReference type="InterPro" id="IPR051601">
    <property type="entry name" value="Serine_prot/Carboxylest_S33"/>
</dbReference>
<feature type="region of interest" description="Disordered" evidence="4">
    <location>
        <begin position="510"/>
        <end position="531"/>
    </location>
</feature>
<evidence type="ECO:0000259" key="6">
    <source>
        <dbReference type="Pfam" id="PF00561"/>
    </source>
</evidence>
<accession>A0A5B8JM96</accession>
<gene>
    <name evidence="8" type="ORF">FQU76_14175</name>
</gene>
<organism evidence="8 9">
    <name type="scientific">Streptomyces qinzhouensis</name>
    <dbReference type="NCBI Taxonomy" id="2599401"/>
    <lineage>
        <taxon>Bacteria</taxon>
        <taxon>Bacillati</taxon>
        <taxon>Actinomycetota</taxon>
        <taxon>Actinomycetes</taxon>
        <taxon>Kitasatosporales</taxon>
        <taxon>Streptomycetaceae</taxon>
        <taxon>Streptomyces</taxon>
    </lineage>
</organism>
<dbReference type="InterPro" id="IPR029058">
    <property type="entry name" value="AB_hydrolase_fold"/>
</dbReference>
<dbReference type="GO" id="GO:0016787">
    <property type="term" value="F:hydrolase activity"/>
    <property type="evidence" value="ECO:0007669"/>
    <property type="project" value="UniProtKB-KW"/>
</dbReference>
<keyword evidence="9" id="KW-1185">Reference proteome</keyword>
<dbReference type="Pfam" id="PF08386">
    <property type="entry name" value="Abhydrolase_4"/>
    <property type="match status" value="1"/>
</dbReference>
<evidence type="ECO:0000259" key="7">
    <source>
        <dbReference type="Pfam" id="PF08386"/>
    </source>
</evidence>
<feature type="region of interest" description="Disordered" evidence="4">
    <location>
        <begin position="28"/>
        <end position="60"/>
    </location>
</feature>
<keyword evidence="3 8" id="KW-0378">Hydrolase</keyword>
<evidence type="ECO:0000256" key="4">
    <source>
        <dbReference type="SAM" id="MobiDB-lite"/>
    </source>
</evidence>
<evidence type="ECO:0000256" key="1">
    <source>
        <dbReference type="ARBA" id="ARBA00010088"/>
    </source>
</evidence>
<dbReference type="EMBL" id="CP042266">
    <property type="protein sequence ID" value="QDY81021.1"/>
    <property type="molecule type" value="Genomic_DNA"/>
</dbReference>
<dbReference type="SUPFAM" id="SSF53474">
    <property type="entry name" value="alpha/beta-Hydrolases"/>
    <property type="match status" value="1"/>
</dbReference>
<proteinExistence type="inferred from homology"/>
<dbReference type="Proteomes" id="UP000320580">
    <property type="component" value="Chromosome"/>
</dbReference>
<evidence type="ECO:0000256" key="3">
    <source>
        <dbReference type="ARBA" id="ARBA00022801"/>
    </source>
</evidence>
<evidence type="ECO:0000313" key="9">
    <source>
        <dbReference type="Proteomes" id="UP000320580"/>
    </source>
</evidence>
<feature type="domain" description="AB hydrolase-1" evidence="6">
    <location>
        <begin position="119"/>
        <end position="293"/>
    </location>
</feature>
<dbReference type="PANTHER" id="PTHR43248:SF29">
    <property type="entry name" value="TRIPEPTIDYL AMINOPEPTIDASE"/>
    <property type="match status" value="1"/>
</dbReference>
<dbReference type="PANTHER" id="PTHR43248">
    <property type="entry name" value="2-SUCCINYL-6-HYDROXY-2,4-CYCLOHEXADIENE-1-CARBOXYLATE SYNTHASE"/>
    <property type="match status" value="1"/>
</dbReference>
<name>A0A5B8JM96_9ACTN</name>
<evidence type="ECO:0000313" key="8">
    <source>
        <dbReference type="EMBL" id="QDY81021.1"/>
    </source>
</evidence>
<keyword evidence="2 5" id="KW-0732">Signal</keyword>
<feature type="signal peptide" evidence="5">
    <location>
        <begin position="1"/>
        <end position="24"/>
    </location>
</feature>
<dbReference type="Gene3D" id="3.40.50.1820">
    <property type="entry name" value="alpha/beta hydrolase"/>
    <property type="match status" value="1"/>
</dbReference>
<dbReference type="RefSeq" id="WP_146484321.1">
    <property type="nucleotide sequence ID" value="NZ_CP042266.1"/>
</dbReference>
<feature type="chain" id="PRO_5022744818" evidence="5">
    <location>
        <begin position="25"/>
        <end position="531"/>
    </location>
</feature>
<dbReference type="KEGG" id="sqz:FQU76_14175"/>
<protein>
    <submittedName>
        <fullName evidence="8">Alpha/beta hydrolase</fullName>
    </submittedName>
</protein>
<sequence>MAPLLVVSVLATLAPALATAPAAAASTTAPDATAPGAAPGAPAANTTAPGTTTAGAAPDSTAARQLVWRDCPTEGAPELRCATLKVPLDYRNPGGRKIDIEISRLRAADPGQRRGILAFNPGGPGGPGLDLPGRIRPLLPAGVVNAYDLIGFDPRGVGKSTPLRCGLAPEEIAVERPYNKATFARDTALSRSFAEKCRAKYGDGLKHFNTRNTARDMDAIRAALGERKLNYFGISYGTYLGAVYTQLFPERSGRIVLDSGVDPARVWQEDFRLWATEAEKAFDRWAEWAAARNERYGLGATPKAVSRTFWKIVAQADRKPIKLGDRLYDGATIRAGMRPAFFTGSLASEWAVHLKEAAAGKPVPALPVYDFDENFVVSMWAVTCGDENWPRDPKAYARQAARDKARYPLYGDYVSHITPCAFWDDIAEPTTAVDNKVGALILHNEWDSQTPLPDGIGLREAMKGARLALVEGGEGHGVYPARASSCAIALADTYLVTGKLPARDVRCATDPVPAGQQKQRAEVPFLTPGAR</sequence>
<evidence type="ECO:0000256" key="2">
    <source>
        <dbReference type="ARBA" id="ARBA00022729"/>
    </source>
</evidence>
<evidence type="ECO:0000256" key="5">
    <source>
        <dbReference type="SAM" id="SignalP"/>
    </source>
</evidence>